<dbReference type="PROSITE" id="PS50024">
    <property type="entry name" value="SEA"/>
    <property type="match status" value="1"/>
</dbReference>
<sequence>MIETYDIIYFAQYGSIFIRTIVIRFRAVTRLARTNITAAEVGLEFNRSVTPAQLPTPDAVAQVLVNAVSTPNNTFNLSVQADSIQVLQTNIANVTTTASPTSSAATTASSAATTASSAATTASSAATTASSATTTTLSTTNPTTEALVSRQLSFRSVGETFTTDLLNTSSEAFTSRATLITSTLSPFYQEEFPSSFRSLTVDSFSNGSIINNMTLGFASTSVPNDTAIGNVLINAAPNITAFNIDTSSISVEGTLLMQ</sequence>
<reference evidence="4" key="1">
    <citation type="submission" date="2025-08" db="UniProtKB">
        <authorList>
            <consortium name="RefSeq"/>
        </authorList>
    </citation>
    <scope>IDENTIFICATION</scope>
</reference>
<dbReference type="RefSeq" id="XP_008303403.1">
    <property type="nucleotide sequence ID" value="XM_008305181.1"/>
</dbReference>
<dbReference type="Proteomes" id="UP000694891">
    <property type="component" value="Unplaced"/>
</dbReference>
<dbReference type="GeneID" id="103374999"/>
<keyword evidence="3" id="KW-1185">Reference proteome</keyword>
<accession>A0A9Y4NTT3</accession>
<dbReference type="InterPro" id="IPR036364">
    <property type="entry name" value="SEA_dom_sf"/>
</dbReference>
<evidence type="ECO:0000313" key="4">
    <source>
        <dbReference type="RefSeq" id="XP_008303403.1"/>
    </source>
</evidence>
<dbReference type="Pfam" id="PF01390">
    <property type="entry name" value="SEA"/>
    <property type="match status" value="1"/>
</dbReference>
<protein>
    <submittedName>
        <fullName evidence="4">GPI-anchored protein PB15E9.01c</fullName>
    </submittedName>
</protein>
<gene>
    <name evidence="4" type="primary">LOC103374999</name>
</gene>
<dbReference type="SUPFAM" id="SSF82671">
    <property type="entry name" value="SEA domain"/>
    <property type="match status" value="1"/>
</dbReference>
<organism evidence="3 4">
    <name type="scientific">Stegastes partitus</name>
    <name type="common">bicolor damselfish</name>
    <dbReference type="NCBI Taxonomy" id="144197"/>
    <lineage>
        <taxon>Eukaryota</taxon>
        <taxon>Metazoa</taxon>
        <taxon>Chordata</taxon>
        <taxon>Craniata</taxon>
        <taxon>Vertebrata</taxon>
        <taxon>Euteleostomi</taxon>
        <taxon>Actinopterygii</taxon>
        <taxon>Neopterygii</taxon>
        <taxon>Teleostei</taxon>
        <taxon>Neoteleostei</taxon>
        <taxon>Acanthomorphata</taxon>
        <taxon>Ovalentaria</taxon>
        <taxon>Pomacentridae</taxon>
        <taxon>Stegastes</taxon>
    </lineage>
</organism>
<feature type="region of interest" description="Disordered" evidence="1">
    <location>
        <begin position="122"/>
        <end position="144"/>
    </location>
</feature>
<evidence type="ECO:0000256" key="1">
    <source>
        <dbReference type="SAM" id="MobiDB-lite"/>
    </source>
</evidence>
<dbReference type="AlphaFoldDB" id="A0A9Y4NTT3"/>
<proteinExistence type="predicted"/>
<evidence type="ECO:0000259" key="2">
    <source>
        <dbReference type="PROSITE" id="PS50024"/>
    </source>
</evidence>
<dbReference type="InterPro" id="IPR000082">
    <property type="entry name" value="SEA_dom"/>
</dbReference>
<evidence type="ECO:0000313" key="3">
    <source>
        <dbReference type="Proteomes" id="UP000694891"/>
    </source>
</evidence>
<dbReference type="Gene3D" id="3.30.70.960">
    <property type="entry name" value="SEA domain"/>
    <property type="match status" value="1"/>
</dbReference>
<feature type="domain" description="SEA" evidence="2">
    <location>
        <begin position="146"/>
        <end position="256"/>
    </location>
</feature>
<name>A0A9Y4NTT3_9TELE</name>